<keyword evidence="5" id="KW-0813">Transport</keyword>
<keyword evidence="5" id="KW-0811">Translocation</keyword>
<dbReference type="EMBL" id="CP133270">
    <property type="protein sequence ID" value="WVX66193.1"/>
    <property type="molecule type" value="Genomic_DNA"/>
</dbReference>
<feature type="transmembrane region" description="Helical" evidence="5">
    <location>
        <begin position="223"/>
        <end position="240"/>
    </location>
</feature>
<comment type="subcellular location">
    <subcellularLocation>
        <location evidence="5">Cell membrane</location>
        <topology evidence="5">Multi-pass membrane protein</topology>
    </subcellularLocation>
    <subcellularLocation>
        <location evidence="1">Membrane</location>
        <topology evidence="1">Multi-pass membrane protein</topology>
    </subcellularLocation>
</comment>
<keyword evidence="2 5" id="KW-0812">Transmembrane</keyword>
<accession>A0ABZ2C3C6</accession>
<organism evidence="6 7">
    <name type="scientific">Candidatus Bealeia paramacronuclearis</name>
    <dbReference type="NCBI Taxonomy" id="1921001"/>
    <lineage>
        <taxon>Bacteria</taxon>
        <taxon>Pseudomonadati</taxon>
        <taxon>Pseudomonadota</taxon>
        <taxon>Alphaproteobacteria</taxon>
        <taxon>Holosporales</taxon>
        <taxon>Holosporaceae</taxon>
        <taxon>Candidatus Bealeia</taxon>
    </lineage>
</organism>
<evidence type="ECO:0000256" key="4">
    <source>
        <dbReference type="ARBA" id="ARBA00023136"/>
    </source>
</evidence>
<keyword evidence="3 5" id="KW-1133">Transmembrane helix</keyword>
<dbReference type="RefSeq" id="WP_331256715.1">
    <property type="nucleotide sequence ID" value="NZ_CP133270.1"/>
</dbReference>
<gene>
    <name evidence="5" type="primary">tatC</name>
    <name evidence="6" type="ORF">Bealeia1_00367</name>
</gene>
<comment type="subunit">
    <text evidence="5">The Tat system comprises two distinct complexes: a TatABC complex, containing multiple copies of TatA, TatB and TatC subunits, and a separate TatA complex, containing only TatA subunits. Substrates initially bind to the TatABC complex, which probably triggers association of the separate TatA complex to form the active translocon.</text>
</comment>
<dbReference type="PANTHER" id="PTHR30371:SF0">
    <property type="entry name" value="SEC-INDEPENDENT PROTEIN TRANSLOCASE PROTEIN TATC, CHLOROPLASTIC-RELATED"/>
    <property type="match status" value="1"/>
</dbReference>
<evidence type="ECO:0000256" key="5">
    <source>
        <dbReference type="HAMAP-Rule" id="MF_00902"/>
    </source>
</evidence>
<evidence type="ECO:0000256" key="1">
    <source>
        <dbReference type="ARBA" id="ARBA00004141"/>
    </source>
</evidence>
<dbReference type="PROSITE" id="PS01218">
    <property type="entry name" value="TATC"/>
    <property type="match status" value="1"/>
</dbReference>
<dbReference type="InterPro" id="IPR002033">
    <property type="entry name" value="TatC"/>
</dbReference>
<feature type="transmembrane region" description="Helical" evidence="5">
    <location>
        <begin position="75"/>
        <end position="96"/>
    </location>
</feature>
<sequence>MNDVQKPLLEHLIELRRRLLIVVSVLVLGMGLAYFFSQDIFEFLVEPLTTLLQGQPGRRLIYTGLTEAFITYLKISFFGGLFLSFPVLAYQVWQFLSPGLYSQEKKLAIPLFLGAPLLFLLGSAMAYYVVCPVAWKFFLSFETPPSPGVLPIQLEARVEEYLSLVLKLIFSFGLCFQLPVVMYLLGRLGIVSSKMLQDKRKYAFLGIVIVAAIITPPDFFSPISLIIPLYALYEISIILVKRTEKVRIMQTQENVKAS</sequence>
<dbReference type="Pfam" id="PF00902">
    <property type="entry name" value="TatC"/>
    <property type="match status" value="1"/>
</dbReference>
<dbReference type="NCBIfam" id="TIGR00945">
    <property type="entry name" value="tatC"/>
    <property type="match status" value="1"/>
</dbReference>
<proteinExistence type="inferred from homology"/>
<comment type="function">
    <text evidence="5">Part of the twin-arginine translocation (Tat) system that transports large folded proteins containing a characteristic twin-arginine motif in their signal peptide across membranes. Together with TatB, TatC is part of a receptor directly interacting with Tat signal peptides.</text>
</comment>
<evidence type="ECO:0000256" key="2">
    <source>
        <dbReference type="ARBA" id="ARBA00022692"/>
    </source>
</evidence>
<dbReference type="PANTHER" id="PTHR30371">
    <property type="entry name" value="SEC-INDEPENDENT PROTEIN TRANSLOCASE PROTEIN TATC"/>
    <property type="match status" value="1"/>
</dbReference>
<dbReference type="HAMAP" id="MF_00902">
    <property type="entry name" value="TatC"/>
    <property type="match status" value="1"/>
</dbReference>
<dbReference type="Proteomes" id="UP001330434">
    <property type="component" value="Chromosome"/>
</dbReference>
<feature type="transmembrane region" description="Helical" evidence="5">
    <location>
        <begin position="168"/>
        <end position="190"/>
    </location>
</feature>
<feature type="transmembrane region" description="Helical" evidence="5">
    <location>
        <begin position="108"/>
        <end position="130"/>
    </location>
</feature>
<comment type="similarity">
    <text evidence="5">Belongs to the TatC family.</text>
</comment>
<dbReference type="InterPro" id="IPR019820">
    <property type="entry name" value="Sec-indep_translocase_CS"/>
</dbReference>
<dbReference type="PRINTS" id="PR01840">
    <property type="entry name" value="TATCFAMILY"/>
</dbReference>
<evidence type="ECO:0000313" key="7">
    <source>
        <dbReference type="Proteomes" id="UP001330434"/>
    </source>
</evidence>
<protein>
    <recommendedName>
        <fullName evidence="5">Sec-independent protein translocase protein TatC</fullName>
    </recommendedName>
</protein>
<feature type="transmembrane region" description="Helical" evidence="5">
    <location>
        <begin position="202"/>
        <end position="217"/>
    </location>
</feature>
<feature type="transmembrane region" description="Helical" evidence="5">
    <location>
        <begin position="20"/>
        <end position="37"/>
    </location>
</feature>
<evidence type="ECO:0000256" key="3">
    <source>
        <dbReference type="ARBA" id="ARBA00022989"/>
    </source>
</evidence>
<keyword evidence="5" id="KW-1003">Cell membrane</keyword>
<keyword evidence="5" id="KW-0653">Protein transport</keyword>
<reference evidence="6 7" key="1">
    <citation type="journal article" date="2024" name="Environ. Microbiol.">
        <title>Novel evolutionary insights on the interactions of the Holosporales (Alphaproteobacteria) with eukaryotic hosts from comparative genomics.</title>
        <authorList>
            <person name="Giovannini M."/>
            <person name="Petroni G."/>
            <person name="Castelli M."/>
        </authorList>
    </citation>
    <scope>NUCLEOTIDE SEQUENCE [LARGE SCALE GENOMIC DNA]</scope>
    <source>
        <strain evidence="6 7">US_Bl 15I1</strain>
    </source>
</reference>
<name>A0ABZ2C3C6_9PROT</name>
<keyword evidence="7" id="KW-1185">Reference proteome</keyword>
<keyword evidence="4 5" id="KW-0472">Membrane</keyword>
<evidence type="ECO:0000313" key="6">
    <source>
        <dbReference type="EMBL" id="WVX66193.1"/>
    </source>
</evidence>